<evidence type="ECO:0000256" key="6">
    <source>
        <dbReference type="ARBA" id="ARBA00023242"/>
    </source>
</evidence>
<dbReference type="Gene3D" id="1.10.20.10">
    <property type="entry name" value="Histone, subunit A"/>
    <property type="match status" value="1"/>
</dbReference>
<dbReference type="GO" id="GO:0005669">
    <property type="term" value="C:transcription factor TFIID complex"/>
    <property type="evidence" value="ECO:0007669"/>
    <property type="project" value="InterPro"/>
</dbReference>
<comment type="caution">
    <text evidence="10">The sequence shown here is derived from an EMBL/GenBank/DDBJ whole genome shotgun (WGS) entry which is preliminary data.</text>
</comment>
<dbReference type="Pfam" id="PF07524">
    <property type="entry name" value="Bromo_TP"/>
    <property type="match status" value="1"/>
</dbReference>
<proteinExistence type="inferred from homology"/>
<evidence type="ECO:0000259" key="8">
    <source>
        <dbReference type="Pfam" id="PF07524"/>
    </source>
</evidence>
<dbReference type="PANTHER" id="PTHR46469:SF1">
    <property type="entry name" value="TRANSCRIPTION INITIATION FACTOR TFIID SUBUNIT 8"/>
    <property type="match status" value="1"/>
</dbReference>
<dbReference type="InterPro" id="IPR006565">
    <property type="entry name" value="BTP"/>
</dbReference>
<comment type="similarity">
    <text evidence="2">Belongs to the TAF8 family.</text>
</comment>
<evidence type="ECO:0000256" key="4">
    <source>
        <dbReference type="ARBA" id="ARBA00023015"/>
    </source>
</evidence>
<dbReference type="GO" id="GO:0006367">
    <property type="term" value="P:transcription initiation at RNA polymerase II promoter"/>
    <property type="evidence" value="ECO:0007669"/>
    <property type="project" value="TreeGrafter"/>
</dbReference>
<gene>
    <name evidence="10" type="primary">TAF8</name>
    <name evidence="10" type="ORF">O9K51_04633</name>
</gene>
<dbReference type="CDD" id="cd08049">
    <property type="entry name" value="TAF8"/>
    <property type="match status" value="1"/>
</dbReference>
<keyword evidence="4" id="KW-0805">Transcription regulation</keyword>
<dbReference type="CDD" id="cd00076">
    <property type="entry name" value="HFD_SF"/>
    <property type="match status" value="1"/>
</dbReference>
<dbReference type="Proteomes" id="UP001163105">
    <property type="component" value="Unassembled WGS sequence"/>
</dbReference>
<evidence type="ECO:0000313" key="11">
    <source>
        <dbReference type="Proteomes" id="UP001163105"/>
    </source>
</evidence>
<dbReference type="PANTHER" id="PTHR46469">
    <property type="entry name" value="TRANSCRIPTION INITIATION FACTOR TFIID SUBUNIT 8"/>
    <property type="match status" value="1"/>
</dbReference>
<protein>
    <recommendedName>
        <fullName evidence="3">Transcription initiation factor TFIID subunit 8</fullName>
    </recommendedName>
</protein>
<accession>A0AB34FVS1</accession>
<sequence>MSSKRSLPPDGTPESEAKRARMVGGGGQAATLSQSPVSDAPAAEEDAAVASMAPTHHANARAGLQRSIALVLEHDGFDSATEEAMESLTGIVETYVESMIDEVKRFALAARREHPIPTDFELMMGYYNLTTRSLRPHLRNPLPQSAVAPTFGALTHADNDALATLPLLSDELSGQADKDAKQYIPATFPDFPSRHTYHFTPQDDTTVRDSKKVREEAARTAEQGEDALRRLVRASKMRKQKEVKSLVEHDTQGRERFRLWEATMKRFMGAEANLRGDGSVTEQVEVADHSMIVNGDAVFARKEVARMGKRAGGLSANGT</sequence>
<dbReference type="InterPro" id="IPR009072">
    <property type="entry name" value="Histone-fold"/>
</dbReference>
<organism evidence="10 11">
    <name type="scientific">Purpureocillium lavendulum</name>
    <dbReference type="NCBI Taxonomy" id="1247861"/>
    <lineage>
        <taxon>Eukaryota</taxon>
        <taxon>Fungi</taxon>
        <taxon>Dikarya</taxon>
        <taxon>Ascomycota</taxon>
        <taxon>Pezizomycotina</taxon>
        <taxon>Sordariomycetes</taxon>
        <taxon>Hypocreomycetidae</taxon>
        <taxon>Hypocreales</taxon>
        <taxon>Ophiocordycipitaceae</taxon>
        <taxon>Purpureocillium</taxon>
    </lineage>
</organism>
<dbReference type="Pfam" id="PF10406">
    <property type="entry name" value="TAF8_C"/>
    <property type="match status" value="1"/>
</dbReference>
<evidence type="ECO:0000256" key="7">
    <source>
        <dbReference type="SAM" id="MobiDB-lite"/>
    </source>
</evidence>
<dbReference type="InterPro" id="IPR019473">
    <property type="entry name" value="TFIID_su8_C"/>
</dbReference>
<keyword evidence="6" id="KW-0539">Nucleus</keyword>
<keyword evidence="11" id="KW-1185">Reference proteome</keyword>
<evidence type="ECO:0000313" key="10">
    <source>
        <dbReference type="EMBL" id="KAJ6443454.1"/>
    </source>
</evidence>
<keyword evidence="5" id="KW-0804">Transcription</keyword>
<dbReference type="EMBL" id="JAQHRD010000003">
    <property type="protein sequence ID" value="KAJ6443454.1"/>
    <property type="molecule type" value="Genomic_DNA"/>
</dbReference>
<name>A0AB34FVS1_9HYPO</name>
<dbReference type="GO" id="GO:0046982">
    <property type="term" value="F:protein heterodimerization activity"/>
    <property type="evidence" value="ECO:0007669"/>
    <property type="project" value="InterPro"/>
</dbReference>
<evidence type="ECO:0000256" key="2">
    <source>
        <dbReference type="ARBA" id="ARBA00008767"/>
    </source>
</evidence>
<evidence type="ECO:0000256" key="5">
    <source>
        <dbReference type="ARBA" id="ARBA00023163"/>
    </source>
</evidence>
<feature type="domain" description="Bromodomain associated" evidence="8">
    <location>
        <begin position="60"/>
        <end position="126"/>
    </location>
</feature>
<evidence type="ECO:0000259" key="9">
    <source>
        <dbReference type="Pfam" id="PF10406"/>
    </source>
</evidence>
<feature type="domain" description="Transcription factor TFIID subunit 8 C-terminal" evidence="9">
    <location>
        <begin position="183"/>
        <end position="231"/>
    </location>
</feature>
<dbReference type="InterPro" id="IPR037818">
    <property type="entry name" value="TAF8"/>
</dbReference>
<feature type="region of interest" description="Disordered" evidence="7">
    <location>
        <begin position="1"/>
        <end position="49"/>
    </location>
</feature>
<dbReference type="AlphaFoldDB" id="A0AB34FVS1"/>
<evidence type="ECO:0000256" key="1">
    <source>
        <dbReference type="ARBA" id="ARBA00004123"/>
    </source>
</evidence>
<evidence type="ECO:0000256" key="3">
    <source>
        <dbReference type="ARBA" id="ARBA00017307"/>
    </source>
</evidence>
<comment type="subcellular location">
    <subcellularLocation>
        <location evidence="1">Nucleus</location>
    </subcellularLocation>
</comment>
<reference evidence="10" key="1">
    <citation type="submission" date="2023-01" db="EMBL/GenBank/DDBJ databases">
        <title>The growth and conidiation of Purpureocillium lavendulum are regulated by nitrogen source and histone H3K14 acetylation.</title>
        <authorList>
            <person name="Tang P."/>
            <person name="Han J."/>
            <person name="Zhang C."/>
            <person name="Tang P."/>
            <person name="Qi F."/>
            <person name="Zhang K."/>
            <person name="Liang L."/>
        </authorList>
    </citation>
    <scope>NUCLEOTIDE SEQUENCE</scope>
    <source>
        <strain evidence="10">YMF1.00683</strain>
    </source>
</reference>